<evidence type="ECO:0000313" key="2">
    <source>
        <dbReference type="Proteomes" id="UP001500298"/>
    </source>
</evidence>
<dbReference type="Proteomes" id="UP001500298">
    <property type="component" value="Unassembled WGS sequence"/>
</dbReference>
<evidence type="ECO:0000313" key="1">
    <source>
        <dbReference type="EMBL" id="GAA4822722.1"/>
    </source>
</evidence>
<keyword evidence="2" id="KW-1185">Reference proteome</keyword>
<reference evidence="2" key="1">
    <citation type="journal article" date="2019" name="Int. J. Syst. Evol. Microbiol.">
        <title>The Global Catalogue of Microorganisms (GCM) 10K type strain sequencing project: providing services to taxonomists for standard genome sequencing and annotation.</title>
        <authorList>
            <consortium name="The Broad Institute Genomics Platform"/>
            <consortium name="The Broad Institute Genome Sequencing Center for Infectious Disease"/>
            <person name="Wu L."/>
            <person name="Ma J."/>
        </authorList>
    </citation>
    <scope>NUCLEOTIDE SEQUENCE [LARGE SCALE GENOMIC DNA]</scope>
    <source>
        <strain evidence="2">JCM 18326</strain>
    </source>
</reference>
<protein>
    <recommendedName>
        <fullName evidence="3">LPS export ABC transporter periplasmic protein LptC</fullName>
    </recommendedName>
</protein>
<comment type="caution">
    <text evidence="1">The sequence shown here is derived from an EMBL/GenBank/DDBJ whole genome shotgun (WGS) entry which is preliminary data.</text>
</comment>
<accession>A0ABP9D5E5</accession>
<gene>
    <name evidence="1" type="ORF">GCM10023331_03840</name>
</gene>
<proteinExistence type="predicted"/>
<sequence length="171" mass="19707">MMACTPENITSEERQGDYFDLVGFTETQVKLLDEQQVQVSKNIHYGDSSDTITTHSIDWEEEFKLFREVNLNKPVLKDAFTVDSLDHKGQESITYTAKESDMKIKKVVIVKEDSIPVSIEVFLERSNFLFSNTTHLQMHLQKGVCQHYLIEGQKQVILMGEDTYKVEGRVL</sequence>
<name>A0ABP9D5E5_9BACT</name>
<evidence type="ECO:0008006" key="3">
    <source>
        <dbReference type="Google" id="ProtNLM"/>
    </source>
</evidence>
<organism evidence="1 2">
    <name type="scientific">Algivirga pacifica</name>
    <dbReference type="NCBI Taxonomy" id="1162670"/>
    <lineage>
        <taxon>Bacteria</taxon>
        <taxon>Pseudomonadati</taxon>
        <taxon>Bacteroidota</taxon>
        <taxon>Cytophagia</taxon>
        <taxon>Cytophagales</taxon>
        <taxon>Flammeovirgaceae</taxon>
        <taxon>Algivirga</taxon>
    </lineage>
</organism>
<dbReference type="EMBL" id="BAABJX010000007">
    <property type="protein sequence ID" value="GAA4822722.1"/>
    <property type="molecule type" value="Genomic_DNA"/>
</dbReference>